<proteinExistence type="predicted"/>
<dbReference type="InterPro" id="IPR035906">
    <property type="entry name" value="MetI-like_sf"/>
</dbReference>
<evidence type="ECO:0000259" key="6">
    <source>
        <dbReference type="PROSITE" id="PS50928"/>
    </source>
</evidence>
<dbReference type="Gene3D" id="1.10.3720.10">
    <property type="entry name" value="MetI-like"/>
    <property type="match status" value="1"/>
</dbReference>
<reference evidence="7" key="1">
    <citation type="submission" date="2018-06" db="EMBL/GenBank/DDBJ databases">
        <authorList>
            <person name="Zhirakovskaya E."/>
        </authorList>
    </citation>
    <scope>NUCLEOTIDE SEQUENCE</scope>
</reference>
<name>A0A3B0UI61_9ZZZZ</name>
<dbReference type="PANTHER" id="PTHR43376">
    <property type="entry name" value="OLIGOPEPTIDE TRANSPORT SYSTEM PERMEASE PROTEIN"/>
    <property type="match status" value="1"/>
</dbReference>
<keyword evidence="2 5" id="KW-0812">Transmembrane</keyword>
<feature type="transmembrane region" description="Helical" evidence="5">
    <location>
        <begin position="164"/>
        <end position="190"/>
    </location>
</feature>
<evidence type="ECO:0000256" key="4">
    <source>
        <dbReference type="ARBA" id="ARBA00023136"/>
    </source>
</evidence>
<dbReference type="CDD" id="cd06261">
    <property type="entry name" value="TM_PBP2"/>
    <property type="match status" value="1"/>
</dbReference>
<dbReference type="PROSITE" id="PS50928">
    <property type="entry name" value="ABC_TM1"/>
    <property type="match status" value="1"/>
</dbReference>
<comment type="subcellular location">
    <subcellularLocation>
        <location evidence="1">Membrane</location>
        <topology evidence="1">Multi-pass membrane protein</topology>
    </subcellularLocation>
</comment>
<dbReference type="SUPFAM" id="SSF161098">
    <property type="entry name" value="MetI-like"/>
    <property type="match status" value="1"/>
</dbReference>
<evidence type="ECO:0000256" key="2">
    <source>
        <dbReference type="ARBA" id="ARBA00022692"/>
    </source>
</evidence>
<evidence type="ECO:0000256" key="1">
    <source>
        <dbReference type="ARBA" id="ARBA00004141"/>
    </source>
</evidence>
<evidence type="ECO:0000313" key="7">
    <source>
        <dbReference type="EMBL" id="VAW30715.1"/>
    </source>
</evidence>
<feature type="transmembrane region" description="Helical" evidence="5">
    <location>
        <begin position="220"/>
        <end position="241"/>
    </location>
</feature>
<evidence type="ECO:0000256" key="3">
    <source>
        <dbReference type="ARBA" id="ARBA00022989"/>
    </source>
</evidence>
<dbReference type="AlphaFoldDB" id="A0A3B0UI61"/>
<dbReference type="GO" id="GO:0016020">
    <property type="term" value="C:membrane"/>
    <property type="evidence" value="ECO:0007669"/>
    <property type="project" value="UniProtKB-SubCell"/>
</dbReference>
<evidence type="ECO:0000256" key="5">
    <source>
        <dbReference type="SAM" id="Phobius"/>
    </source>
</evidence>
<accession>A0A3B0UI61</accession>
<keyword evidence="4 5" id="KW-0472">Membrane</keyword>
<keyword evidence="3 5" id="KW-1133">Transmembrane helix</keyword>
<feature type="domain" description="ABC transmembrane type-1" evidence="6">
    <location>
        <begin position="128"/>
        <end position="343"/>
    </location>
</feature>
<dbReference type="Pfam" id="PF00528">
    <property type="entry name" value="BPD_transp_1"/>
    <property type="match status" value="1"/>
</dbReference>
<protein>
    <submittedName>
        <fullName evidence="7">Oligopeptide transport system permease protein OppB (TC 3.A.1.5.1)</fullName>
    </submittedName>
</protein>
<gene>
    <name evidence="7" type="ORF">MNBD_CHLOROFLEXI01-4517</name>
</gene>
<feature type="transmembrane region" description="Helical" evidence="5">
    <location>
        <begin position="286"/>
        <end position="304"/>
    </location>
</feature>
<feature type="transmembrane region" description="Helical" evidence="5">
    <location>
        <begin position="127"/>
        <end position="152"/>
    </location>
</feature>
<feature type="transmembrane region" description="Helical" evidence="5">
    <location>
        <begin position="324"/>
        <end position="347"/>
    </location>
</feature>
<dbReference type="EMBL" id="UOEU01000080">
    <property type="protein sequence ID" value="VAW30715.1"/>
    <property type="molecule type" value="Genomic_DNA"/>
</dbReference>
<organism evidence="7">
    <name type="scientific">hydrothermal vent metagenome</name>
    <dbReference type="NCBI Taxonomy" id="652676"/>
    <lineage>
        <taxon>unclassified sequences</taxon>
        <taxon>metagenomes</taxon>
        <taxon>ecological metagenomes</taxon>
    </lineage>
</organism>
<dbReference type="InterPro" id="IPR000515">
    <property type="entry name" value="MetI-like"/>
</dbReference>
<dbReference type="PANTHER" id="PTHR43376:SF1">
    <property type="entry name" value="OLIGOPEPTIDE TRANSPORT SYSTEM PERMEASE PROTEIN"/>
    <property type="match status" value="1"/>
</dbReference>
<sequence>MTTSSISKPASADQITLRQRLRKITSNYVVRKILKALLTAWAVTTFTFFLIRLLPGNPIEQLVNQLVVTYGIPLNEAYDQAAALFAIDFNRPVILQYFDYVGNLLQGDLGMSILSPGTPVLDIILKWLPWTLFSVGLGLIFSFVIGVTLGLLMAYKRDSLFDHLLTLFASIMTSIPNYLVAIIIIVFFGVQLEVFPIAEMRGVLSPGVKPELSLAFIQDAFFHASVPIFVYVITGMGGWMLTMKSSTIGILEEDYVTVSRAKGLKDGRILTAYVGRNASLPIFTQLAIAIGFVMGGSVIIETLFQYRGIGFTLLQSVQRRDYTLMQGVFLILTFSVIAANLLADILYSWIDPRIRLEDQN</sequence>
<dbReference type="GO" id="GO:0055085">
    <property type="term" value="P:transmembrane transport"/>
    <property type="evidence" value="ECO:0007669"/>
    <property type="project" value="InterPro"/>
</dbReference>
<feature type="transmembrane region" description="Helical" evidence="5">
    <location>
        <begin position="33"/>
        <end position="54"/>
    </location>
</feature>